<accession>A0ABR1UP32</accession>
<protein>
    <submittedName>
        <fullName evidence="2">Uncharacterized protein</fullName>
    </submittedName>
</protein>
<dbReference type="Proteomes" id="UP001446871">
    <property type="component" value="Unassembled WGS sequence"/>
</dbReference>
<reference evidence="2 3" key="1">
    <citation type="submission" date="2023-01" db="EMBL/GenBank/DDBJ databases">
        <title>Analysis of 21 Apiospora genomes using comparative genomics revels a genus with tremendous synthesis potential of carbohydrate active enzymes and secondary metabolites.</title>
        <authorList>
            <person name="Sorensen T."/>
        </authorList>
    </citation>
    <scope>NUCLEOTIDE SEQUENCE [LARGE SCALE GENOMIC DNA]</scope>
    <source>
        <strain evidence="2 3">CBS 83171</strain>
    </source>
</reference>
<organism evidence="2 3">
    <name type="scientific">Apiospora saccharicola</name>
    <dbReference type="NCBI Taxonomy" id="335842"/>
    <lineage>
        <taxon>Eukaryota</taxon>
        <taxon>Fungi</taxon>
        <taxon>Dikarya</taxon>
        <taxon>Ascomycota</taxon>
        <taxon>Pezizomycotina</taxon>
        <taxon>Sordariomycetes</taxon>
        <taxon>Xylariomycetidae</taxon>
        <taxon>Amphisphaeriales</taxon>
        <taxon>Apiosporaceae</taxon>
        <taxon>Apiospora</taxon>
    </lineage>
</organism>
<evidence type="ECO:0000256" key="1">
    <source>
        <dbReference type="SAM" id="MobiDB-lite"/>
    </source>
</evidence>
<proteinExistence type="predicted"/>
<evidence type="ECO:0000313" key="2">
    <source>
        <dbReference type="EMBL" id="KAK8060688.1"/>
    </source>
</evidence>
<feature type="compositionally biased region" description="Polar residues" evidence="1">
    <location>
        <begin position="56"/>
        <end position="65"/>
    </location>
</feature>
<sequence>MLTNATRSRRQYIYHLDEWGICKYKVDHTKKSDSNEASNGKRKRADDWAEQDDEQLNSSSTQASPSHKKSKMEEQYTIAPDEEPDITKVSMPRSMPRSMPQSEGTALVVTRARSNSQPMPPPHIEPISSLASSAFEFWSSVENSKSAWYAGQGNSKIAHEISCLARKARLSQESVWDHNAPVHVFPYLKDIGEYLCGIKQGREAFDIYALMLESFTKRRPSGEELAILLSCVHSTDSSEGIWWIASYLKRLDKTLEHSEATCDVLILVRLFLASKYVIYGSQIEAKKHASEAWRLERNIRPRFWPRKEPSWSAIATLQYEILSNFYNPRDLANSGLYELLGQGDHSSWTSESEWLKSVLFGYCKVIKERKPNAVAAWRIGDDENVEETDHVTLSATFFRLIWRTQYDELPAHLDSVSAAKTRQTFQKKEYFIPLPHFVGVCCDILAHEAKQHQRGGATKNLTFWRDSSRHPDMVDVVWRMDASKLLSQFVNCYCDRELGSGLTCLPFGLPDNGFWNLRPDRVNMFTENVSFIVTSTLKDSRAGNIPAGIPRFVAGIRNYELPRLAIPAPSEQQLRPESERFGPYLDPTLRSSCRSSFSSFRHFIEARSAMARSRKQTAQCPPIEGEEGSLPSNVPGIEELRFSMENISLFSQRSA</sequence>
<comment type="caution">
    <text evidence="2">The sequence shown here is derived from an EMBL/GenBank/DDBJ whole genome shotgun (WGS) entry which is preliminary data.</text>
</comment>
<keyword evidence="3" id="KW-1185">Reference proteome</keyword>
<name>A0ABR1UP32_9PEZI</name>
<feature type="region of interest" description="Disordered" evidence="1">
    <location>
        <begin position="28"/>
        <end position="104"/>
    </location>
</feature>
<dbReference type="EMBL" id="JAQQWM010000006">
    <property type="protein sequence ID" value="KAK8060688.1"/>
    <property type="molecule type" value="Genomic_DNA"/>
</dbReference>
<evidence type="ECO:0000313" key="3">
    <source>
        <dbReference type="Proteomes" id="UP001446871"/>
    </source>
</evidence>
<gene>
    <name evidence="2" type="ORF">PG996_010618</name>
</gene>